<dbReference type="Proteomes" id="UP000439903">
    <property type="component" value="Unassembled WGS sequence"/>
</dbReference>
<sequence>MRFSTKRMIASYEQSSSILNFLVWDPATIINLSERDASNPVNKLTESEKHLLKEIWNLLEASSKTKTISQNK</sequence>
<dbReference type="OrthoDB" id="10610645at2759"/>
<protein>
    <submittedName>
        <fullName evidence="1">Uncharacterized protein</fullName>
    </submittedName>
</protein>
<comment type="caution">
    <text evidence="1">The sequence shown here is derived from an EMBL/GenBank/DDBJ whole genome shotgun (WGS) entry which is preliminary data.</text>
</comment>
<accession>A0A8H4B276</accession>
<name>A0A8H4B276_GIGMA</name>
<dbReference type="AlphaFoldDB" id="A0A8H4B276"/>
<keyword evidence="2" id="KW-1185">Reference proteome</keyword>
<proteinExistence type="predicted"/>
<reference evidence="1 2" key="1">
    <citation type="journal article" date="2019" name="Environ. Microbiol.">
        <title>At the nexus of three kingdoms: the genome of the mycorrhizal fungus Gigaspora margarita provides insights into plant, endobacterial and fungal interactions.</title>
        <authorList>
            <person name="Venice F."/>
            <person name="Ghignone S."/>
            <person name="Salvioli di Fossalunga A."/>
            <person name="Amselem J."/>
            <person name="Novero M."/>
            <person name="Xianan X."/>
            <person name="Sedzielewska Toro K."/>
            <person name="Morin E."/>
            <person name="Lipzen A."/>
            <person name="Grigoriev I.V."/>
            <person name="Henrissat B."/>
            <person name="Martin F.M."/>
            <person name="Bonfante P."/>
        </authorList>
    </citation>
    <scope>NUCLEOTIDE SEQUENCE [LARGE SCALE GENOMIC DNA]</scope>
    <source>
        <strain evidence="1 2">BEG34</strain>
    </source>
</reference>
<organism evidence="1 2">
    <name type="scientific">Gigaspora margarita</name>
    <dbReference type="NCBI Taxonomy" id="4874"/>
    <lineage>
        <taxon>Eukaryota</taxon>
        <taxon>Fungi</taxon>
        <taxon>Fungi incertae sedis</taxon>
        <taxon>Mucoromycota</taxon>
        <taxon>Glomeromycotina</taxon>
        <taxon>Glomeromycetes</taxon>
        <taxon>Diversisporales</taxon>
        <taxon>Gigasporaceae</taxon>
        <taxon>Gigaspora</taxon>
    </lineage>
</organism>
<evidence type="ECO:0000313" key="1">
    <source>
        <dbReference type="EMBL" id="KAF0553864.1"/>
    </source>
</evidence>
<dbReference type="EMBL" id="WTPW01000054">
    <property type="protein sequence ID" value="KAF0553864.1"/>
    <property type="molecule type" value="Genomic_DNA"/>
</dbReference>
<evidence type="ECO:0000313" key="2">
    <source>
        <dbReference type="Proteomes" id="UP000439903"/>
    </source>
</evidence>
<gene>
    <name evidence="1" type="ORF">F8M41_019921</name>
</gene>